<organism evidence="2 3">
    <name type="scientific">Porites evermanni</name>
    <dbReference type="NCBI Taxonomy" id="104178"/>
    <lineage>
        <taxon>Eukaryota</taxon>
        <taxon>Metazoa</taxon>
        <taxon>Cnidaria</taxon>
        <taxon>Anthozoa</taxon>
        <taxon>Hexacorallia</taxon>
        <taxon>Scleractinia</taxon>
        <taxon>Fungiina</taxon>
        <taxon>Poritidae</taxon>
        <taxon>Porites</taxon>
    </lineage>
</organism>
<proteinExistence type="predicted"/>
<evidence type="ECO:0000256" key="1">
    <source>
        <dbReference type="SAM" id="MobiDB-lite"/>
    </source>
</evidence>
<accession>A0ABN8S6P5</accession>
<dbReference type="Proteomes" id="UP001159427">
    <property type="component" value="Unassembled WGS sequence"/>
</dbReference>
<evidence type="ECO:0000313" key="3">
    <source>
        <dbReference type="Proteomes" id="UP001159427"/>
    </source>
</evidence>
<protein>
    <submittedName>
        <fullName evidence="2">Uncharacterized protein</fullName>
    </submittedName>
</protein>
<gene>
    <name evidence="2" type="ORF">PEVE_00016974</name>
</gene>
<reference evidence="2 3" key="1">
    <citation type="submission" date="2022-05" db="EMBL/GenBank/DDBJ databases">
        <authorList>
            <consortium name="Genoscope - CEA"/>
            <person name="William W."/>
        </authorList>
    </citation>
    <scope>NUCLEOTIDE SEQUENCE [LARGE SCALE GENOMIC DNA]</scope>
</reference>
<keyword evidence="3" id="KW-1185">Reference proteome</keyword>
<name>A0ABN8S6P5_9CNID</name>
<feature type="non-terminal residue" evidence="2">
    <location>
        <position position="277"/>
    </location>
</feature>
<dbReference type="EMBL" id="CALNXI010002347">
    <property type="protein sequence ID" value="CAH3186584.1"/>
    <property type="molecule type" value="Genomic_DNA"/>
</dbReference>
<comment type="caution">
    <text evidence="2">The sequence shown here is derived from an EMBL/GenBank/DDBJ whole genome shotgun (WGS) entry which is preliminary data.</text>
</comment>
<evidence type="ECO:0000313" key="2">
    <source>
        <dbReference type="EMBL" id="CAH3186584.1"/>
    </source>
</evidence>
<feature type="region of interest" description="Disordered" evidence="1">
    <location>
        <begin position="215"/>
        <end position="240"/>
    </location>
</feature>
<sequence>MEETKPLHFRTVVEIAKNYESSTDARRLMRQVRGDQEQVNWQGIGPKKPPSQSKTALALKAKAMAKSCLENSLSVTTVRRHRVTQRKSVVHFSLSINTASTTNTLAVEDLRSMCPAGVYIHGLIKPSSAILRTYGGVVIKLVGQIELVCKTQGKFHTLQFQLLNKDVMGSQPPLLSGSDCVRLGLVEIKGNTCSLDRNNQKGGASEVCQLNSGPVRGRVEESGTPDQEVRPASLNGSATEEINLTEETTSTSQVHGTCEDISLVHRAVINEETVRLK</sequence>